<evidence type="ECO:0000256" key="1">
    <source>
        <dbReference type="SAM" id="SignalP"/>
    </source>
</evidence>
<keyword evidence="1" id="KW-0732">Signal</keyword>
<accession>A0A418XVG0</accession>
<dbReference type="OrthoDB" id="5452199at2"/>
<dbReference type="AlphaFoldDB" id="A0A418XVG0"/>
<feature type="signal peptide" evidence="1">
    <location>
        <begin position="1"/>
        <end position="17"/>
    </location>
</feature>
<dbReference type="Proteomes" id="UP000283734">
    <property type="component" value="Unassembled WGS sequence"/>
</dbReference>
<proteinExistence type="predicted"/>
<gene>
    <name evidence="2" type="ORF">D4A39_12920</name>
</gene>
<keyword evidence="3" id="KW-1185">Reference proteome</keyword>
<evidence type="ECO:0008006" key="4">
    <source>
        <dbReference type="Google" id="ProtNLM"/>
    </source>
</evidence>
<protein>
    <recommendedName>
        <fullName evidence="4">Solute-binding protein family 3/N-terminal domain-containing protein</fullName>
    </recommendedName>
</protein>
<organism evidence="2 3">
    <name type="scientific">Alcanivorax profundi</name>
    <dbReference type="NCBI Taxonomy" id="2338368"/>
    <lineage>
        <taxon>Bacteria</taxon>
        <taxon>Pseudomonadati</taxon>
        <taxon>Pseudomonadota</taxon>
        <taxon>Gammaproteobacteria</taxon>
        <taxon>Oceanospirillales</taxon>
        <taxon>Alcanivoracaceae</taxon>
        <taxon>Alcanivorax</taxon>
    </lineage>
</organism>
<reference evidence="2 3" key="1">
    <citation type="submission" date="2018-09" db="EMBL/GenBank/DDBJ databases">
        <title>Alcanivorax profundi sp. nov., isolated from 1000 m-depth seawater of the Mariana Trench.</title>
        <authorList>
            <person name="Liu J."/>
        </authorList>
    </citation>
    <scope>NUCLEOTIDE SEQUENCE [LARGE SCALE GENOMIC DNA]</scope>
    <source>
        <strain evidence="2 3">MTEO17</strain>
    </source>
</reference>
<dbReference type="RefSeq" id="WP_022984039.1">
    <property type="nucleotide sequence ID" value="NZ_CAXGPP010000014.1"/>
</dbReference>
<comment type="caution">
    <text evidence="2">The sequence shown here is derived from an EMBL/GenBank/DDBJ whole genome shotgun (WGS) entry which is preliminary data.</text>
</comment>
<sequence>MRLGWLLLLVLCAPLAADPVPLPLAVPADVYRDYECWLGKRTLATISDYRGPCLRRDVVEVALFQQALIAAGYAHAPQWEIINSYQRTLLELSHGKLPAAATSLWLKDIEATPGLTASRAVLPVGSNLAQLYGREPVAGIPPLTRLQQLSEFRIVSSSQWDTDWQLLKTLPHAELLEANHWKTMVRWVNHGRADLLLAPPLQHDRQHLTVDAIRLAPVPGGMLCLPGSRHFAISQQWPEAEKLRQALDRGLSILEKEGRLQQAYQQAGLMMKTPTLNACD</sequence>
<feature type="chain" id="PRO_5019018502" description="Solute-binding protein family 3/N-terminal domain-containing protein" evidence="1">
    <location>
        <begin position="18"/>
        <end position="280"/>
    </location>
</feature>
<evidence type="ECO:0000313" key="2">
    <source>
        <dbReference type="EMBL" id="RJG16725.1"/>
    </source>
</evidence>
<evidence type="ECO:0000313" key="3">
    <source>
        <dbReference type="Proteomes" id="UP000283734"/>
    </source>
</evidence>
<name>A0A418XVG0_9GAMM</name>
<dbReference type="EMBL" id="QYYA01000004">
    <property type="protein sequence ID" value="RJG16725.1"/>
    <property type="molecule type" value="Genomic_DNA"/>
</dbReference>
<dbReference type="SUPFAM" id="SSF53850">
    <property type="entry name" value="Periplasmic binding protein-like II"/>
    <property type="match status" value="1"/>
</dbReference>